<dbReference type="OrthoDB" id="237792at2"/>
<dbReference type="KEGG" id="aagg:ETAA8_38830"/>
<sequence>MRCEHRRFVRGSVAAIGLLLLVPFAAFGQASYPMLMSIKPIAATVGQASEHTIASRYTMYGAYQVLVSGEGVKGEVIPSELSAEEAAKKAVEQLKVRFHVAPDALPGVRDVRVVAPLGVSTVGQLVIGTGPVASEGSNNDTIDKATVVQIPATICGVVEKAEDVDFYKFHATAGQALTFHVRAGRLQDKIHDLQQHCDPILMLRNAAGVTIAANDNYFRADPIIAHKFDQEGDYVLEIRDVRYQGNQYWEYAIEVSPQPFVENVFPLAVARNSTTDVRGAGFLLSDKPLSVQLPADAPLGEHWLVAKVDDRTTTPFAVEVTDLPLALEAAGDNNSAEKAQLMAVPAGVNGRMDSEGDVDYYAFEAKKGEAFSLEVISRRRNSQLDSHLRLLNEKGAQLQLSDDLKIGKRNFSDSWLENWVAPADGKYFIEIRDVHLRGGDRFPYFLTVTRSLPYFELYLDTDKTQIPRGSSSVLFCRVERKGGFTGPVDLSVEGLPPGVTATCGRIQVGAKSLDAIIVLEADDDAEFGTSLLKVTGTAVHEQADGTKLELTAVGRPYQETYQPGGGRGHWPVETHFAAVTDNGDIRRVTVSTQEIKLEQGSSQKIEVTIDRSPEFKANVTLDMLYRHLASSFGDSLPPGVTLDEKQAKTLLAGSATTGFVTVKAAADAPPVENHISVVMAHVSLNFVMKTTYSSPPIKISVVKKEGK</sequence>
<proteinExistence type="predicted"/>
<keyword evidence="2" id="KW-1185">Reference proteome</keyword>
<name>A0A517YEX6_9BACT</name>
<evidence type="ECO:0000313" key="2">
    <source>
        <dbReference type="Proteomes" id="UP000315017"/>
    </source>
</evidence>
<dbReference type="EMBL" id="CP036274">
    <property type="protein sequence ID" value="QDU28778.1"/>
    <property type="molecule type" value="Genomic_DNA"/>
</dbReference>
<protein>
    <recommendedName>
        <fullName evidence="3">Peptidase C-terminal archaeal/bacterial domain-containing protein</fullName>
    </recommendedName>
</protein>
<gene>
    <name evidence="1" type="ORF">ETAA8_38830</name>
</gene>
<evidence type="ECO:0008006" key="3">
    <source>
        <dbReference type="Google" id="ProtNLM"/>
    </source>
</evidence>
<dbReference type="AlphaFoldDB" id="A0A517YEX6"/>
<dbReference type="RefSeq" id="WP_145091636.1">
    <property type="nucleotide sequence ID" value="NZ_CP036274.1"/>
</dbReference>
<reference evidence="1 2" key="1">
    <citation type="submission" date="2019-02" db="EMBL/GenBank/DDBJ databases">
        <title>Deep-cultivation of Planctomycetes and their phenomic and genomic characterization uncovers novel biology.</title>
        <authorList>
            <person name="Wiegand S."/>
            <person name="Jogler M."/>
            <person name="Boedeker C."/>
            <person name="Pinto D."/>
            <person name="Vollmers J."/>
            <person name="Rivas-Marin E."/>
            <person name="Kohn T."/>
            <person name="Peeters S.H."/>
            <person name="Heuer A."/>
            <person name="Rast P."/>
            <person name="Oberbeckmann S."/>
            <person name="Bunk B."/>
            <person name="Jeske O."/>
            <person name="Meyerdierks A."/>
            <person name="Storesund J.E."/>
            <person name="Kallscheuer N."/>
            <person name="Luecker S."/>
            <person name="Lage O.M."/>
            <person name="Pohl T."/>
            <person name="Merkel B.J."/>
            <person name="Hornburger P."/>
            <person name="Mueller R.-W."/>
            <person name="Bruemmer F."/>
            <person name="Labrenz M."/>
            <person name="Spormann A.M."/>
            <person name="Op den Camp H."/>
            <person name="Overmann J."/>
            <person name="Amann R."/>
            <person name="Jetten M.S.M."/>
            <person name="Mascher T."/>
            <person name="Medema M.H."/>
            <person name="Devos D.P."/>
            <person name="Kaster A.-K."/>
            <person name="Ovreas L."/>
            <person name="Rohde M."/>
            <person name="Galperin M.Y."/>
            <person name="Jogler C."/>
        </authorList>
    </citation>
    <scope>NUCLEOTIDE SEQUENCE [LARGE SCALE GENOMIC DNA]</scope>
    <source>
        <strain evidence="1 2">ETA_A8</strain>
    </source>
</reference>
<dbReference type="Proteomes" id="UP000315017">
    <property type="component" value="Chromosome"/>
</dbReference>
<evidence type="ECO:0000313" key="1">
    <source>
        <dbReference type="EMBL" id="QDU28778.1"/>
    </source>
</evidence>
<dbReference type="Gene3D" id="2.60.120.380">
    <property type="match status" value="2"/>
</dbReference>
<organism evidence="1 2">
    <name type="scientific">Anatilimnocola aggregata</name>
    <dbReference type="NCBI Taxonomy" id="2528021"/>
    <lineage>
        <taxon>Bacteria</taxon>
        <taxon>Pseudomonadati</taxon>
        <taxon>Planctomycetota</taxon>
        <taxon>Planctomycetia</taxon>
        <taxon>Pirellulales</taxon>
        <taxon>Pirellulaceae</taxon>
        <taxon>Anatilimnocola</taxon>
    </lineage>
</organism>
<accession>A0A517YEX6</accession>